<dbReference type="GO" id="GO:0046872">
    <property type="term" value="F:metal ion binding"/>
    <property type="evidence" value="ECO:0007669"/>
    <property type="project" value="UniProtKB-KW"/>
</dbReference>
<protein>
    <submittedName>
        <fullName evidence="10">Endonuclease/exonuclease/phosphatase family metal-dependent hydrolase</fullName>
    </submittedName>
</protein>
<evidence type="ECO:0000256" key="6">
    <source>
        <dbReference type="ARBA" id="ARBA00022801"/>
    </source>
</evidence>
<evidence type="ECO:0000256" key="3">
    <source>
        <dbReference type="ARBA" id="ARBA00022722"/>
    </source>
</evidence>
<dbReference type="Pfam" id="PF03372">
    <property type="entry name" value="Exo_endo_phos"/>
    <property type="match status" value="1"/>
</dbReference>
<dbReference type="GO" id="GO:0004527">
    <property type="term" value="F:exonuclease activity"/>
    <property type="evidence" value="ECO:0007669"/>
    <property type="project" value="UniProtKB-KW"/>
</dbReference>
<dbReference type="InterPro" id="IPR036691">
    <property type="entry name" value="Endo/exonu/phosph_ase_sf"/>
</dbReference>
<dbReference type="GO" id="GO:0004519">
    <property type="term" value="F:endonuclease activity"/>
    <property type="evidence" value="ECO:0007669"/>
    <property type="project" value="UniProtKB-KW"/>
</dbReference>
<proteinExistence type="predicted"/>
<keyword evidence="10" id="KW-0269">Exonuclease</keyword>
<dbReference type="AlphaFoldDB" id="A0A7X0NSV1"/>
<comment type="cofactor">
    <cofactor evidence="1">
        <name>Mn(2+)</name>
        <dbReference type="ChEBI" id="CHEBI:29035"/>
    </cofactor>
</comment>
<dbReference type="InterPro" id="IPR051547">
    <property type="entry name" value="TDP2-like"/>
</dbReference>
<evidence type="ECO:0000259" key="9">
    <source>
        <dbReference type="Pfam" id="PF03372"/>
    </source>
</evidence>
<dbReference type="InterPro" id="IPR005135">
    <property type="entry name" value="Endo/exonuclease/phosphatase"/>
</dbReference>
<keyword evidence="8" id="KW-0234">DNA repair</keyword>
<evidence type="ECO:0000256" key="4">
    <source>
        <dbReference type="ARBA" id="ARBA00022723"/>
    </source>
</evidence>
<reference evidence="10 11" key="1">
    <citation type="submission" date="2020-08" db="EMBL/GenBank/DDBJ databases">
        <title>Sequencing the genomes of 1000 actinobacteria strains.</title>
        <authorList>
            <person name="Klenk H.-P."/>
        </authorList>
    </citation>
    <scope>NUCLEOTIDE SEQUENCE [LARGE SCALE GENOMIC DNA]</scope>
    <source>
        <strain evidence="10 11">DSM 43768</strain>
    </source>
</reference>
<accession>A0A7X0NSV1</accession>
<evidence type="ECO:0000256" key="8">
    <source>
        <dbReference type="ARBA" id="ARBA00023204"/>
    </source>
</evidence>
<evidence type="ECO:0000256" key="5">
    <source>
        <dbReference type="ARBA" id="ARBA00022763"/>
    </source>
</evidence>
<organism evidence="10 11">
    <name type="scientific">Nonomuraea rubra</name>
    <dbReference type="NCBI Taxonomy" id="46180"/>
    <lineage>
        <taxon>Bacteria</taxon>
        <taxon>Bacillati</taxon>
        <taxon>Actinomycetota</taxon>
        <taxon>Actinomycetes</taxon>
        <taxon>Streptosporangiales</taxon>
        <taxon>Streptosporangiaceae</taxon>
        <taxon>Nonomuraea</taxon>
    </lineage>
</organism>
<dbReference type="EMBL" id="JACHMI010000001">
    <property type="protein sequence ID" value="MBB6549008.1"/>
    <property type="molecule type" value="Genomic_DNA"/>
</dbReference>
<keyword evidence="4" id="KW-0479">Metal-binding</keyword>
<feature type="domain" description="Endonuclease/exonuclease/phosphatase" evidence="9">
    <location>
        <begin position="18"/>
        <end position="252"/>
    </location>
</feature>
<dbReference type="SUPFAM" id="SSF56219">
    <property type="entry name" value="DNase I-like"/>
    <property type="match status" value="1"/>
</dbReference>
<keyword evidence="5" id="KW-0227">DNA damage</keyword>
<keyword evidence="11" id="KW-1185">Reference proteome</keyword>
<keyword evidence="3" id="KW-0540">Nuclease</keyword>
<comment type="caution">
    <text evidence="10">The sequence shown here is derived from an EMBL/GenBank/DDBJ whole genome shotgun (WGS) entry which is preliminary data.</text>
</comment>
<dbReference type="Proteomes" id="UP000565579">
    <property type="component" value="Unassembled WGS sequence"/>
</dbReference>
<sequence>MNGAEPYGPLIGTGVRVLTWNVWGEEGPYAERAARIEKVVRDLSPDVVALQEWAGQRLGYEHAATLPARAPVTVLSRWPIVRQEDRLLPGGPPPQEKGGVLPGRALFCELDGPRGPLQVFSVMIGAYRLGDSQARQEQVRALAAFVREVTSRRHPTLVCGDFNAPPDSDEMRMLTGRAATPVPGLVFYDAWEVAGDGGPGCTWSNANPWARPALYPDRRFDYVLSAWPRAGGAGHPVRCEVVGDGPEPGSDHYGVLAELRY</sequence>
<dbReference type="PANTHER" id="PTHR15822:SF4">
    <property type="entry name" value="TYROSYL-DNA PHOSPHODIESTERASE 2"/>
    <property type="match status" value="1"/>
</dbReference>
<name>A0A7X0NSV1_9ACTN</name>
<gene>
    <name evidence="10" type="ORF">HD593_003803</name>
</gene>
<dbReference type="PANTHER" id="PTHR15822">
    <property type="entry name" value="TRAF AND TNF RECEPTOR-ASSOCIATED PROTEIN"/>
    <property type="match status" value="1"/>
</dbReference>
<evidence type="ECO:0000313" key="10">
    <source>
        <dbReference type="EMBL" id="MBB6549008.1"/>
    </source>
</evidence>
<keyword evidence="10" id="KW-0255">Endonuclease</keyword>
<dbReference type="RefSeq" id="WP_185103405.1">
    <property type="nucleotide sequence ID" value="NZ_JACHMI010000001.1"/>
</dbReference>
<keyword evidence="7" id="KW-0460">Magnesium</keyword>
<evidence type="ECO:0000256" key="7">
    <source>
        <dbReference type="ARBA" id="ARBA00022842"/>
    </source>
</evidence>
<dbReference type="GO" id="GO:0006281">
    <property type="term" value="P:DNA repair"/>
    <property type="evidence" value="ECO:0007669"/>
    <property type="project" value="UniProtKB-KW"/>
</dbReference>
<dbReference type="Gene3D" id="3.60.10.10">
    <property type="entry name" value="Endonuclease/exonuclease/phosphatase"/>
    <property type="match status" value="1"/>
</dbReference>
<comment type="cofactor">
    <cofactor evidence="2">
        <name>Mg(2+)</name>
        <dbReference type="ChEBI" id="CHEBI:18420"/>
    </cofactor>
</comment>
<evidence type="ECO:0000256" key="1">
    <source>
        <dbReference type="ARBA" id="ARBA00001936"/>
    </source>
</evidence>
<keyword evidence="6 10" id="KW-0378">Hydrolase</keyword>
<evidence type="ECO:0000313" key="11">
    <source>
        <dbReference type="Proteomes" id="UP000565579"/>
    </source>
</evidence>
<evidence type="ECO:0000256" key="2">
    <source>
        <dbReference type="ARBA" id="ARBA00001946"/>
    </source>
</evidence>